<feature type="region of interest" description="Disordered" evidence="7">
    <location>
        <begin position="1"/>
        <end position="26"/>
    </location>
</feature>
<feature type="compositionally biased region" description="Polar residues" evidence="7">
    <location>
        <begin position="11"/>
        <end position="26"/>
    </location>
</feature>
<keyword evidence="6" id="KW-0456">Lyase</keyword>
<comment type="subcellular location">
    <subcellularLocation>
        <location evidence="1">Membrane</location>
    </subcellularLocation>
</comment>
<feature type="transmembrane region" description="Helical" evidence="8">
    <location>
        <begin position="61"/>
        <end position="78"/>
    </location>
</feature>
<dbReference type="GeneID" id="100375330"/>
<dbReference type="Gene3D" id="3.30.70.1230">
    <property type="entry name" value="Nucleotide cyclase"/>
    <property type="match status" value="1"/>
</dbReference>
<evidence type="ECO:0000259" key="9">
    <source>
        <dbReference type="PROSITE" id="PS50125"/>
    </source>
</evidence>
<keyword evidence="3" id="KW-0547">Nucleotide-binding</keyword>
<accession>A0ABM0GUC7</accession>
<evidence type="ECO:0000256" key="5">
    <source>
        <dbReference type="ARBA" id="ARBA00023136"/>
    </source>
</evidence>
<dbReference type="CDD" id="cd07302">
    <property type="entry name" value="CHD"/>
    <property type="match status" value="1"/>
</dbReference>
<evidence type="ECO:0000256" key="4">
    <source>
        <dbReference type="ARBA" id="ARBA00022989"/>
    </source>
</evidence>
<evidence type="ECO:0000256" key="2">
    <source>
        <dbReference type="ARBA" id="ARBA00022692"/>
    </source>
</evidence>
<evidence type="ECO:0000256" key="8">
    <source>
        <dbReference type="SAM" id="Phobius"/>
    </source>
</evidence>
<dbReference type="InterPro" id="IPR029787">
    <property type="entry name" value="Nucleotide_cyclase"/>
</dbReference>
<proteinExistence type="predicted"/>
<dbReference type="InterPro" id="IPR001054">
    <property type="entry name" value="A/G_cyclase"/>
</dbReference>
<feature type="domain" description="Guanylate cyclase" evidence="9">
    <location>
        <begin position="425"/>
        <end position="555"/>
    </location>
</feature>
<dbReference type="Proteomes" id="UP000694865">
    <property type="component" value="Unplaced"/>
</dbReference>
<dbReference type="InterPro" id="IPR013587">
    <property type="entry name" value="Nitrate/nitrite_sensing"/>
</dbReference>
<dbReference type="SUPFAM" id="SSF55073">
    <property type="entry name" value="Nucleotide cyclase"/>
    <property type="match status" value="1"/>
</dbReference>
<evidence type="ECO:0000256" key="1">
    <source>
        <dbReference type="ARBA" id="ARBA00004370"/>
    </source>
</evidence>
<dbReference type="SMART" id="SM00044">
    <property type="entry name" value="CYCc"/>
    <property type="match status" value="1"/>
</dbReference>
<dbReference type="InterPro" id="IPR050401">
    <property type="entry name" value="Cyclic_nucleotide_synthase"/>
</dbReference>
<keyword evidence="4 8" id="KW-1133">Transmembrane helix</keyword>
<organism evidence="10 11">
    <name type="scientific">Saccoglossus kowalevskii</name>
    <name type="common">Acorn worm</name>
    <dbReference type="NCBI Taxonomy" id="10224"/>
    <lineage>
        <taxon>Eukaryota</taxon>
        <taxon>Metazoa</taxon>
        <taxon>Hemichordata</taxon>
        <taxon>Enteropneusta</taxon>
        <taxon>Harrimaniidae</taxon>
        <taxon>Saccoglossus</taxon>
    </lineage>
</organism>
<keyword evidence="5 8" id="KW-0472">Membrane</keyword>
<keyword evidence="10" id="KW-1185">Reference proteome</keyword>
<dbReference type="Gene3D" id="6.10.250.780">
    <property type="match status" value="1"/>
</dbReference>
<gene>
    <name evidence="11" type="primary">LOC100375330</name>
</gene>
<evidence type="ECO:0000256" key="3">
    <source>
        <dbReference type="ARBA" id="ARBA00022741"/>
    </source>
</evidence>
<feature type="transmembrane region" description="Helical" evidence="8">
    <location>
        <begin position="343"/>
        <end position="366"/>
    </location>
</feature>
<dbReference type="PANTHER" id="PTHR11920:SF501">
    <property type="entry name" value="GUANYLATE CYCLASE 32E"/>
    <property type="match status" value="1"/>
</dbReference>
<reference evidence="11" key="1">
    <citation type="submission" date="2025-08" db="UniProtKB">
        <authorList>
            <consortium name="RefSeq"/>
        </authorList>
    </citation>
    <scope>IDENTIFICATION</scope>
    <source>
        <tissue evidence="11">Testes</tissue>
    </source>
</reference>
<dbReference type="PROSITE" id="PS50125">
    <property type="entry name" value="GUANYLATE_CYCLASE_2"/>
    <property type="match status" value="1"/>
</dbReference>
<protein>
    <submittedName>
        <fullName evidence="11">Uncharacterized protein LOC100375330</fullName>
    </submittedName>
</protein>
<dbReference type="Pfam" id="PF08376">
    <property type="entry name" value="NIT"/>
    <property type="match status" value="1"/>
</dbReference>
<name>A0ABM0GUC7_SACKO</name>
<keyword evidence="2 8" id="KW-0812">Transmembrane</keyword>
<evidence type="ECO:0000256" key="6">
    <source>
        <dbReference type="ARBA" id="ARBA00023239"/>
    </source>
</evidence>
<sequence length="617" mass="69634">MSSALRRLNRSIASKQPEQSSVSMPSYDTASSAVTTVSTMLAGKCCFRNSSPSQLEHRCQLFKVILCYMIPIFIFIVYSCFQLSERLTLQQELTFVKEHMGKSTKTRQLVANVQIERGLTVMYLYSREDNVYELLQDIYNRTDAIVLSDNGANEVSRHHIWANLTEFRQDVLVTNVTTYDVLNFYTYSINENFGTIFGRIFENMVFISNFWTRVAFYWYGLLSTDSYGIQRALGSAYFLQGHILSTEEFMYFHDNYFRGQEQFETAQSLHATLGMEATMSASWNISSIVRQKIANREPISGTLNENMWFENMSIVISHIFSTVEEESNNVINILDANIETAELSIIVISSLICIMLILTVVLVAVVNSSMKEIQGLLSLLRRQSRVLNKEKKRTDMLLNSMLPRAVSEELKRTGRVAAETFDDCSIYFSDIVGFTTICSTLNPMEVVAMLNALYSLFDARIAIYDCYKVETIGDAYMVTSGVPVPNGNKHVSEIASLALDLQTQVSMLSVPHKPQEKMKMRIGIHSGSCVAGVVGTTMPRYCMLGITVSIASKMESHGQAGKIHVSQEAYRRLNDFGGFELEERGIIDVKDAGLMKTYWLLRKKGISSKHLNTLSVA</sequence>
<evidence type="ECO:0000313" key="10">
    <source>
        <dbReference type="Proteomes" id="UP000694865"/>
    </source>
</evidence>
<dbReference type="RefSeq" id="XP_002737538.1">
    <property type="nucleotide sequence ID" value="XM_002737492.1"/>
</dbReference>
<dbReference type="PANTHER" id="PTHR11920">
    <property type="entry name" value="GUANYLYL CYCLASE"/>
    <property type="match status" value="1"/>
</dbReference>
<evidence type="ECO:0000256" key="7">
    <source>
        <dbReference type="SAM" id="MobiDB-lite"/>
    </source>
</evidence>
<evidence type="ECO:0000313" key="11">
    <source>
        <dbReference type="RefSeq" id="XP_002737538.1"/>
    </source>
</evidence>
<dbReference type="Pfam" id="PF00211">
    <property type="entry name" value="Guanylate_cyc"/>
    <property type="match status" value="1"/>
</dbReference>